<protein>
    <submittedName>
        <fullName evidence="1">Uncharacterized protein</fullName>
    </submittedName>
</protein>
<dbReference type="EMBL" id="ASJR01000016">
    <property type="protein sequence ID" value="ERP31228.1"/>
    <property type="molecule type" value="Genomic_DNA"/>
</dbReference>
<keyword evidence="2" id="KW-1185">Reference proteome</keyword>
<evidence type="ECO:0000313" key="1">
    <source>
        <dbReference type="EMBL" id="ERP31228.1"/>
    </source>
</evidence>
<sequence length="142" mass="15759">MKKALILPHKAVLSALLFWVFGHAGGQGRNPFSSPELRPVPSFQSSSEEKSAAGDLLMDGVRWEFLPRIQVRGIILSGDVPTVRLYVEGLGNLILQSGDRVLLPPPAEDTGGEYVWFRVHHIEKNQLTLYFDDGTMVSGRFL</sequence>
<dbReference type="RefSeq" id="WP_022637275.1">
    <property type="nucleotide sequence ID" value="NZ_ASJR01000016.1"/>
</dbReference>
<dbReference type="Proteomes" id="UP000017148">
    <property type="component" value="Unassembled WGS sequence"/>
</dbReference>
<dbReference type="AlphaFoldDB" id="U7D5I8"/>
<accession>U7D5I8</accession>
<evidence type="ECO:0000313" key="2">
    <source>
        <dbReference type="Proteomes" id="UP000017148"/>
    </source>
</evidence>
<organism evidence="1 2">
    <name type="scientific">Chitinivibrio alkaliphilus ACht1</name>
    <dbReference type="NCBI Taxonomy" id="1313304"/>
    <lineage>
        <taxon>Bacteria</taxon>
        <taxon>Pseudomonadati</taxon>
        <taxon>Fibrobacterota</taxon>
        <taxon>Chitinivibrionia</taxon>
        <taxon>Chitinivibrionales</taxon>
        <taxon>Chitinivibrionaceae</taxon>
        <taxon>Chitinivibrio</taxon>
    </lineage>
</organism>
<gene>
    <name evidence="1" type="ORF">CALK_1844</name>
</gene>
<comment type="caution">
    <text evidence="1">The sequence shown here is derived from an EMBL/GenBank/DDBJ whole genome shotgun (WGS) entry which is preliminary data.</text>
</comment>
<proteinExistence type="predicted"/>
<reference evidence="1 2" key="1">
    <citation type="journal article" date="2013" name="Environ. Microbiol.">
        <title>Genome analysis of Chitinivibrio alkaliphilus gen. nov., sp. nov., a novel extremely haloalkaliphilic anaerobic chitinolytic bacterium from the candidate phylum Termite Group 3.</title>
        <authorList>
            <person name="Sorokin D.Y."/>
            <person name="Gumerov V.M."/>
            <person name="Rakitin A.L."/>
            <person name="Beletsky A.V."/>
            <person name="Damste J.S."/>
            <person name="Muyzer G."/>
            <person name="Mardanov A.V."/>
            <person name="Ravin N.V."/>
        </authorList>
    </citation>
    <scope>NUCLEOTIDE SEQUENCE [LARGE SCALE GENOMIC DNA]</scope>
    <source>
        <strain evidence="1 2">ACht1</strain>
    </source>
</reference>
<dbReference type="STRING" id="1313304.CALK_1844"/>
<name>U7D5I8_9BACT</name>